<gene>
    <name evidence="2" type="primary">AVEN_136851_1</name>
    <name evidence="2" type="ORF">NPIL_499871</name>
</gene>
<protein>
    <recommendedName>
        <fullName evidence="1">DUF7153 domain-containing protein</fullName>
    </recommendedName>
</protein>
<comment type="caution">
    <text evidence="2">The sequence shown here is derived from an EMBL/GenBank/DDBJ whole genome shotgun (WGS) entry which is preliminary data.</text>
</comment>
<dbReference type="PANTHER" id="PTHR22198">
    <property type="entry name" value="FERM DOMAIN-CONTAINING PROTEIN"/>
    <property type="match status" value="1"/>
</dbReference>
<organism evidence="2 3">
    <name type="scientific">Nephila pilipes</name>
    <name type="common">Giant wood spider</name>
    <name type="synonym">Nephila maculata</name>
    <dbReference type="NCBI Taxonomy" id="299642"/>
    <lineage>
        <taxon>Eukaryota</taxon>
        <taxon>Metazoa</taxon>
        <taxon>Ecdysozoa</taxon>
        <taxon>Arthropoda</taxon>
        <taxon>Chelicerata</taxon>
        <taxon>Arachnida</taxon>
        <taxon>Araneae</taxon>
        <taxon>Araneomorphae</taxon>
        <taxon>Entelegynae</taxon>
        <taxon>Araneoidea</taxon>
        <taxon>Nephilidae</taxon>
        <taxon>Nephila</taxon>
    </lineage>
</organism>
<reference evidence="2" key="1">
    <citation type="submission" date="2020-08" db="EMBL/GenBank/DDBJ databases">
        <title>Multicomponent nature underlies the extraordinary mechanical properties of spider dragline silk.</title>
        <authorList>
            <person name="Kono N."/>
            <person name="Nakamura H."/>
            <person name="Mori M."/>
            <person name="Yoshida Y."/>
            <person name="Ohtoshi R."/>
            <person name="Malay A.D."/>
            <person name="Moran D.A.P."/>
            <person name="Tomita M."/>
            <person name="Numata K."/>
            <person name="Arakawa K."/>
        </authorList>
    </citation>
    <scope>NUCLEOTIDE SEQUENCE</scope>
</reference>
<dbReference type="InterPro" id="IPR055577">
    <property type="entry name" value="DUF7153"/>
</dbReference>
<dbReference type="AlphaFoldDB" id="A0A8X6TQP8"/>
<accession>A0A8X6TQP8</accession>
<dbReference type="Proteomes" id="UP000887013">
    <property type="component" value="Unassembled WGS sequence"/>
</dbReference>
<keyword evidence="3" id="KW-1185">Reference proteome</keyword>
<dbReference type="Pfam" id="PF23672">
    <property type="entry name" value="DUF7153"/>
    <property type="match status" value="1"/>
</dbReference>
<dbReference type="PANTHER" id="PTHR22198:SF1">
    <property type="entry name" value="FERM DOMAIN-CONTAINING PROTEIN"/>
    <property type="match status" value="1"/>
</dbReference>
<name>A0A8X6TQP8_NEPPI</name>
<evidence type="ECO:0000313" key="2">
    <source>
        <dbReference type="EMBL" id="GFT45546.1"/>
    </source>
</evidence>
<dbReference type="EMBL" id="BMAW01110928">
    <property type="protein sequence ID" value="GFT45546.1"/>
    <property type="molecule type" value="Genomic_DNA"/>
</dbReference>
<evidence type="ECO:0000259" key="1">
    <source>
        <dbReference type="Pfam" id="PF23672"/>
    </source>
</evidence>
<sequence>MGEDESNRPRKAIFSFITPSTTVRASYSVQKRSFIKALQRHRWFDEGELLDTMEKGVMYPIIHYAEVCPNGNKPPMSLQDPAALGQEFILKQGLYAEVKYSSPPSILRKAPGAKEEPIYHRAYIFMGFKKLDSHFSEVLEDSWKDWTSARYIFMNLSDEFGLKRLSFYRRMAPRDPDMFMYIMTVECDSVTSKNQIRLLDFVQRFRVERMMGYLSVYKVERMIPSTANVINGLLNEAVDGEGKVNI</sequence>
<evidence type="ECO:0000313" key="3">
    <source>
        <dbReference type="Proteomes" id="UP000887013"/>
    </source>
</evidence>
<dbReference type="OrthoDB" id="6381584at2759"/>
<feature type="domain" description="DUF7153" evidence="1">
    <location>
        <begin position="44"/>
        <end position="219"/>
    </location>
</feature>
<proteinExistence type="predicted"/>